<feature type="domain" description="RanBP2-type" evidence="6">
    <location>
        <begin position="163"/>
        <end position="192"/>
    </location>
</feature>
<accession>A0ABP0L4I1</accession>
<dbReference type="InterPro" id="IPR036443">
    <property type="entry name" value="Znf_RanBP2_sf"/>
</dbReference>
<reference evidence="7 8" key="1">
    <citation type="submission" date="2024-02" db="EMBL/GenBank/DDBJ databases">
        <authorList>
            <person name="Chen Y."/>
            <person name="Shah S."/>
            <person name="Dougan E. K."/>
            <person name="Thang M."/>
            <person name="Chan C."/>
        </authorList>
    </citation>
    <scope>NUCLEOTIDE SEQUENCE [LARGE SCALE GENOMIC DNA]</scope>
</reference>
<keyword evidence="2 4" id="KW-0863">Zinc-finger</keyword>
<dbReference type="CDD" id="cd06257">
    <property type="entry name" value="DnaJ"/>
    <property type="match status" value="1"/>
</dbReference>
<dbReference type="Pfam" id="PF00641">
    <property type="entry name" value="Zn_ribbon_RanBP"/>
    <property type="match status" value="1"/>
</dbReference>
<keyword evidence="8" id="KW-1185">Reference proteome</keyword>
<dbReference type="PROSITE" id="PS50199">
    <property type="entry name" value="ZF_RANBP2_2"/>
    <property type="match status" value="1"/>
</dbReference>
<dbReference type="InterPro" id="IPR036869">
    <property type="entry name" value="J_dom_sf"/>
</dbReference>
<evidence type="ECO:0000256" key="3">
    <source>
        <dbReference type="ARBA" id="ARBA00022833"/>
    </source>
</evidence>
<dbReference type="SUPFAM" id="SSF50249">
    <property type="entry name" value="Nucleic acid-binding proteins"/>
    <property type="match status" value="1"/>
</dbReference>
<organism evidence="7 8">
    <name type="scientific">Durusdinium trenchii</name>
    <dbReference type="NCBI Taxonomy" id="1381693"/>
    <lineage>
        <taxon>Eukaryota</taxon>
        <taxon>Sar</taxon>
        <taxon>Alveolata</taxon>
        <taxon>Dinophyceae</taxon>
        <taxon>Suessiales</taxon>
        <taxon>Symbiodiniaceae</taxon>
        <taxon>Durusdinium</taxon>
    </lineage>
</organism>
<evidence type="ECO:0000256" key="1">
    <source>
        <dbReference type="ARBA" id="ARBA00022723"/>
    </source>
</evidence>
<feature type="compositionally biased region" description="Basic and acidic residues" evidence="5">
    <location>
        <begin position="241"/>
        <end position="251"/>
    </location>
</feature>
<gene>
    <name evidence="7" type="ORF">CCMP2556_LOCUS19315</name>
</gene>
<dbReference type="Pfam" id="PF00313">
    <property type="entry name" value="CSD"/>
    <property type="match status" value="1"/>
</dbReference>
<feature type="compositionally biased region" description="Basic residues" evidence="5">
    <location>
        <begin position="262"/>
        <end position="276"/>
    </location>
</feature>
<evidence type="ECO:0000259" key="6">
    <source>
        <dbReference type="PROSITE" id="PS50199"/>
    </source>
</evidence>
<keyword evidence="3" id="KW-0862">Zinc</keyword>
<keyword evidence="1" id="KW-0479">Metal-binding</keyword>
<dbReference type="InterPro" id="IPR002059">
    <property type="entry name" value="CSP_DNA-bd"/>
</dbReference>
<dbReference type="SUPFAM" id="SSF90209">
    <property type="entry name" value="Ran binding protein zinc finger-like"/>
    <property type="match status" value="1"/>
</dbReference>
<feature type="compositionally biased region" description="Low complexity" evidence="5">
    <location>
        <begin position="277"/>
        <end position="291"/>
    </location>
</feature>
<dbReference type="EMBL" id="CAXAMN010011112">
    <property type="protein sequence ID" value="CAK9034049.1"/>
    <property type="molecule type" value="Genomic_DNA"/>
</dbReference>
<evidence type="ECO:0000256" key="2">
    <source>
        <dbReference type="ARBA" id="ARBA00022771"/>
    </source>
</evidence>
<dbReference type="SUPFAM" id="SSF46565">
    <property type="entry name" value="Chaperone J-domain"/>
    <property type="match status" value="2"/>
</dbReference>
<evidence type="ECO:0000313" key="7">
    <source>
        <dbReference type="EMBL" id="CAK9034049.1"/>
    </source>
</evidence>
<feature type="compositionally biased region" description="Basic and acidic residues" evidence="5">
    <location>
        <begin position="292"/>
        <end position="301"/>
    </location>
</feature>
<sequence>MFGFWSRVGLVQVSSFWDSGTPPVPMKTLQVVPPLQHAQFFQIPPAQGMSAHLRSGQTMTGMVKSYNRRGFGFIMCQAIEQDIYFSRESLHPNLQTSDLAGEQIQFEIHRFSDGKLQARNLRALGDVSDFKGSSYGANRDYGAGVRAQFFNAHRSTGLQDEDRSRDWYCKSCGERNFMKRLECFKCKAVKPPEVGEAVAAPPVVTPAPKRTLSPHAGSRAMREMYKQGALGGVAAAPKPSPSERSRSRKSPDSSSSSSSSGNRRKKKKKHKKHKGRSSSSSSSSRSRSSVRSLKEDPDKTSGQETNPEIETAKAQALEKLMKLKEIESKENRSKEFRALLRKWHPDKNPEQQEVATAVFQFLQKGKLLIES</sequence>
<dbReference type="PROSITE" id="PS01358">
    <property type="entry name" value="ZF_RANBP2_1"/>
    <property type="match status" value="1"/>
</dbReference>
<evidence type="ECO:0000256" key="5">
    <source>
        <dbReference type="SAM" id="MobiDB-lite"/>
    </source>
</evidence>
<dbReference type="Gene3D" id="4.10.1060.10">
    <property type="entry name" value="Zinc finger, RanBP2-type"/>
    <property type="match status" value="1"/>
</dbReference>
<dbReference type="SMART" id="SM00547">
    <property type="entry name" value="ZnF_RBZ"/>
    <property type="match status" value="1"/>
</dbReference>
<evidence type="ECO:0000313" key="8">
    <source>
        <dbReference type="Proteomes" id="UP001642484"/>
    </source>
</evidence>
<feature type="compositionally biased region" description="Low complexity" evidence="5">
    <location>
        <begin position="252"/>
        <end position="261"/>
    </location>
</feature>
<name>A0ABP0L4I1_9DINO</name>
<dbReference type="Gene3D" id="2.40.50.140">
    <property type="entry name" value="Nucleic acid-binding proteins"/>
    <property type="match status" value="1"/>
</dbReference>
<dbReference type="Gene3D" id="1.10.287.110">
    <property type="entry name" value="DnaJ domain"/>
    <property type="match status" value="1"/>
</dbReference>
<dbReference type="Proteomes" id="UP001642484">
    <property type="component" value="Unassembled WGS sequence"/>
</dbReference>
<dbReference type="InterPro" id="IPR012340">
    <property type="entry name" value="NA-bd_OB-fold"/>
</dbReference>
<dbReference type="InterPro" id="IPR001623">
    <property type="entry name" value="DnaJ_domain"/>
</dbReference>
<comment type="caution">
    <text evidence="7">The sequence shown here is derived from an EMBL/GenBank/DDBJ whole genome shotgun (WGS) entry which is preliminary data.</text>
</comment>
<feature type="region of interest" description="Disordered" evidence="5">
    <location>
        <begin position="231"/>
        <end position="313"/>
    </location>
</feature>
<proteinExistence type="predicted"/>
<evidence type="ECO:0000256" key="4">
    <source>
        <dbReference type="PROSITE-ProRule" id="PRU00322"/>
    </source>
</evidence>
<dbReference type="InterPro" id="IPR001876">
    <property type="entry name" value="Znf_RanBP2"/>
</dbReference>
<protein>
    <recommendedName>
        <fullName evidence="6">RanBP2-type domain-containing protein</fullName>
    </recommendedName>
</protein>